<accession>A0ABQ4UUQ0</accession>
<comment type="caution">
    <text evidence="2">The sequence shown here is derived from an EMBL/GenBank/DDBJ whole genome shotgun (WGS) entry which is preliminary data.</text>
</comment>
<reference evidence="2" key="1">
    <citation type="journal article" date="2021" name="Front. Microbiol.">
        <title>Comprehensive Comparative Genomics and Phenotyping of Methylobacterium Species.</title>
        <authorList>
            <person name="Alessa O."/>
            <person name="Ogura Y."/>
            <person name="Fujitani Y."/>
            <person name="Takami H."/>
            <person name="Hayashi T."/>
            <person name="Sahin N."/>
            <person name="Tani A."/>
        </authorList>
    </citation>
    <scope>NUCLEOTIDE SEQUENCE</scope>
    <source>
        <strain evidence="2">DSM 14458</strain>
    </source>
</reference>
<keyword evidence="1" id="KW-0472">Membrane</keyword>
<feature type="transmembrane region" description="Helical" evidence="1">
    <location>
        <begin position="36"/>
        <end position="60"/>
    </location>
</feature>
<dbReference type="EMBL" id="BPRE01000002">
    <property type="protein sequence ID" value="GJE74422.1"/>
    <property type="molecule type" value="Genomic_DNA"/>
</dbReference>
<reference evidence="2" key="2">
    <citation type="submission" date="2021-08" db="EMBL/GenBank/DDBJ databases">
        <authorList>
            <person name="Tani A."/>
            <person name="Ola A."/>
            <person name="Ogura Y."/>
            <person name="Katsura K."/>
            <person name="Hayashi T."/>
        </authorList>
    </citation>
    <scope>NUCLEOTIDE SEQUENCE</scope>
    <source>
        <strain evidence="2">DSM 14458</strain>
    </source>
</reference>
<protein>
    <submittedName>
        <fullName evidence="2">Uncharacterized protein</fullName>
    </submittedName>
</protein>
<evidence type="ECO:0000313" key="3">
    <source>
        <dbReference type="Proteomes" id="UP001055093"/>
    </source>
</evidence>
<evidence type="ECO:0000256" key="1">
    <source>
        <dbReference type="SAM" id="Phobius"/>
    </source>
</evidence>
<gene>
    <name evidence="2" type="ORF">BGCPKDLD_0991</name>
</gene>
<dbReference type="Proteomes" id="UP001055093">
    <property type="component" value="Unassembled WGS sequence"/>
</dbReference>
<keyword evidence="1" id="KW-0812">Transmembrane</keyword>
<organism evidence="2 3">
    <name type="scientific">Methylorubrum suomiense</name>
    <dbReference type="NCBI Taxonomy" id="144191"/>
    <lineage>
        <taxon>Bacteria</taxon>
        <taxon>Pseudomonadati</taxon>
        <taxon>Pseudomonadota</taxon>
        <taxon>Alphaproteobacteria</taxon>
        <taxon>Hyphomicrobiales</taxon>
        <taxon>Methylobacteriaceae</taxon>
        <taxon>Methylorubrum</taxon>
    </lineage>
</organism>
<proteinExistence type="predicted"/>
<name>A0ABQ4UUQ0_9HYPH</name>
<dbReference type="RefSeq" id="WP_137829068.1">
    <property type="nucleotide sequence ID" value="NZ_BPRE01000002.1"/>
</dbReference>
<sequence length="61" mass="6388">MTAAAQARHLSLARLERVAGQAFGYAEDIEPVAPRYLLSASSSIALATVATALAATFSYFV</sequence>
<evidence type="ECO:0000313" key="2">
    <source>
        <dbReference type="EMBL" id="GJE74422.1"/>
    </source>
</evidence>
<keyword evidence="1" id="KW-1133">Transmembrane helix</keyword>
<keyword evidence="3" id="KW-1185">Reference proteome</keyword>